<dbReference type="InterPro" id="IPR004358">
    <property type="entry name" value="Sig_transdc_His_kin-like_C"/>
</dbReference>
<evidence type="ECO:0000256" key="7">
    <source>
        <dbReference type="PROSITE-ProRule" id="PRU00169"/>
    </source>
</evidence>
<dbReference type="SUPFAM" id="SSF47384">
    <property type="entry name" value="Homodimeric domain of signal transducing histidine kinase"/>
    <property type="match status" value="1"/>
</dbReference>
<feature type="domain" description="PAS" evidence="10">
    <location>
        <begin position="400"/>
        <end position="471"/>
    </location>
</feature>
<proteinExistence type="predicted"/>
<dbReference type="SMART" id="SM00086">
    <property type="entry name" value="PAC"/>
    <property type="match status" value="3"/>
</dbReference>
<dbReference type="InterPro" id="IPR013767">
    <property type="entry name" value="PAS_fold"/>
</dbReference>
<feature type="domain" description="Histidine kinase" evidence="8">
    <location>
        <begin position="669"/>
        <end position="890"/>
    </location>
</feature>
<dbReference type="InterPro" id="IPR000700">
    <property type="entry name" value="PAS-assoc_C"/>
</dbReference>
<dbReference type="Pfam" id="PF02518">
    <property type="entry name" value="HATPase_c"/>
    <property type="match status" value="1"/>
</dbReference>
<dbReference type="InterPro" id="IPR035965">
    <property type="entry name" value="PAS-like_dom_sf"/>
</dbReference>
<dbReference type="Pfam" id="PF01590">
    <property type="entry name" value="GAF"/>
    <property type="match status" value="1"/>
</dbReference>
<dbReference type="PRINTS" id="PR00344">
    <property type="entry name" value="BCTRLSENSOR"/>
</dbReference>
<keyword evidence="13" id="KW-1185">Reference proteome</keyword>
<keyword evidence="5" id="KW-0418">Kinase</keyword>
<keyword evidence="4" id="KW-0808">Transferase</keyword>
<dbReference type="InterPro" id="IPR036890">
    <property type="entry name" value="HATPase_C_sf"/>
</dbReference>
<dbReference type="Gene3D" id="1.10.287.130">
    <property type="match status" value="1"/>
</dbReference>
<dbReference type="Pfam" id="PF00512">
    <property type="entry name" value="HisKA"/>
    <property type="match status" value="1"/>
</dbReference>
<evidence type="ECO:0000259" key="11">
    <source>
        <dbReference type="PROSITE" id="PS50113"/>
    </source>
</evidence>
<dbReference type="PROSITE" id="PS50110">
    <property type="entry name" value="RESPONSE_REGULATORY"/>
    <property type="match status" value="1"/>
</dbReference>
<dbReference type="InterPro" id="IPR013656">
    <property type="entry name" value="PAS_4"/>
</dbReference>
<dbReference type="InterPro" id="IPR036097">
    <property type="entry name" value="HisK_dim/P_sf"/>
</dbReference>
<feature type="domain" description="PAS" evidence="10">
    <location>
        <begin position="528"/>
        <end position="598"/>
    </location>
</feature>
<dbReference type="EMBL" id="JAYFUM010000015">
    <property type="protein sequence ID" value="MEA5140169.1"/>
    <property type="molecule type" value="Genomic_DNA"/>
</dbReference>
<keyword evidence="3 7" id="KW-0597">Phosphoprotein</keyword>
<sequence>MEEVQKDAVVTVSLEQGFERLSRIASLLCGVPFATITLLDKNNKPIPPTQLFDDEGTQAYLAFCDEVIQTKAVVLIEDARKDVRFAQNYLVIAKQNPICFYAGYPLICPEGTVIGVLSVLGNTPKQLDNYQKSALKSLTEEVVSRLTSNISFENYDSLIHYTPDLIGVLNFEGKYIKINPSFTKVLGWSEEELLGKQFITFSHLTDLEKSQEVIHRVSSFITNIHFSNQYKTKSGTYKSIDWFVFSNISANTISVIGRDVTQIKQTEIDILSLKEILDTSNNLSKVGAWEFDLVAKTLNWTNATREIYEVSAYFKPSLSKGISFFSIGKSKTIISQALKKAIKYGEPFDIEVQIITEKQTTKWIRATGKSTFVENKCVKISGTFEEIEASKMPRKNLSKSYERFRKIFDNAAHGMFLANLNSGAFIEVNESFAKITGFSIQELLKINIRDLIFSGDLPYSDEQFSKLLSGDLSVITLQKRYNNKQGNQVWIELVATLVRDEQGKPQNIIGQVQDITAKKTWERKLLLSEEKHRGFFENSQGIMCTHDLEGRFQTINPAGAEFLGYSTSEFLQLSLFDITPQNTHDKTRAYLEKIITKGAYKGLVKVEHKNGTYKTWLYSGVLSEFLDGKKYVIGNAVDVTERIKMERELINAKVLAERNAHAKDVFLTNMSHEIRTPMNAITGFANLLRETKLSPEQEEFVTNINTAAENLLSIINDILDLSKIESGHLVIEEVPFNVRELIRNVKSVLAFKALEKNLDLNFQIDQAIPETLMGDPTRLNQILLNITNNAIKFTEEGSVQIIVETLNESPFDYTILFKVIDTGVGIPEDKLKLIFERFTQANADTTRKYGGTGLGLSISKLLIELQKGKIWVESKLGEGSVFFFHLTFKKQVQKLINKPVETHLLPINPSKEVRILLVEDNPLNQKLAMRVLQNFGFIPELAENGKIAFDKVQVNDYDVILMDLQMPVMDGYQATAMIRQRLKKKTPIIALTAHSLIGEREKCINAGMNDYITKPFAPKNLFNKIASFINSVEETVKE</sequence>
<dbReference type="Proteomes" id="UP001302949">
    <property type="component" value="Unassembled WGS sequence"/>
</dbReference>
<dbReference type="CDD" id="cd16922">
    <property type="entry name" value="HATPase_EvgS-ArcB-TorS-like"/>
    <property type="match status" value="1"/>
</dbReference>
<evidence type="ECO:0000256" key="4">
    <source>
        <dbReference type="ARBA" id="ARBA00022679"/>
    </source>
</evidence>
<evidence type="ECO:0000259" key="8">
    <source>
        <dbReference type="PROSITE" id="PS50109"/>
    </source>
</evidence>
<dbReference type="SMART" id="SM00065">
    <property type="entry name" value="GAF"/>
    <property type="match status" value="1"/>
</dbReference>
<feature type="domain" description="Response regulatory" evidence="9">
    <location>
        <begin position="914"/>
        <end position="1029"/>
    </location>
</feature>
<dbReference type="SUPFAM" id="SSF52172">
    <property type="entry name" value="CheY-like"/>
    <property type="match status" value="1"/>
</dbReference>
<evidence type="ECO:0000259" key="10">
    <source>
        <dbReference type="PROSITE" id="PS50112"/>
    </source>
</evidence>
<dbReference type="NCBIfam" id="TIGR00229">
    <property type="entry name" value="sensory_box"/>
    <property type="match status" value="3"/>
</dbReference>
<dbReference type="PROSITE" id="PS50109">
    <property type="entry name" value="HIS_KIN"/>
    <property type="match status" value="1"/>
</dbReference>
<feature type="modified residue" description="4-aspartylphosphate" evidence="7">
    <location>
        <position position="963"/>
    </location>
</feature>
<dbReference type="PROSITE" id="PS50112">
    <property type="entry name" value="PAS"/>
    <property type="match status" value="3"/>
</dbReference>
<organism evidence="12 13">
    <name type="scientific">Arcicella rigui</name>
    <dbReference type="NCBI Taxonomy" id="797020"/>
    <lineage>
        <taxon>Bacteria</taxon>
        <taxon>Pseudomonadati</taxon>
        <taxon>Bacteroidota</taxon>
        <taxon>Cytophagia</taxon>
        <taxon>Cytophagales</taxon>
        <taxon>Flectobacillaceae</taxon>
        <taxon>Arcicella</taxon>
    </lineage>
</organism>
<evidence type="ECO:0000256" key="1">
    <source>
        <dbReference type="ARBA" id="ARBA00000085"/>
    </source>
</evidence>
<dbReference type="Gene3D" id="3.30.565.10">
    <property type="entry name" value="Histidine kinase-like ATPase, C-terminal domain"/>
    <property type="match status" value="1"/>
</dbReference>
<dbReference type="InterPro" id="IPR001610">
    <property type="entry name" value="PAC"/>
</dbReference>
<evidence type="ECO:0000313" key="12">
    <source>
        <dbReference type="EMBL" id="MEA5140169.1"/>
    </source>
</evidence>
<dbReference type="SMART" id="SM00388">
    <property type="entry name" value="HisKA"/>
    <property type="match status" value="1"/>
</dbReference>
<evidence type="ECO:0000313" key="13">
    <source>
        <dbReference type="Proteomes" id="UP001302949"/>
    </source>
</evidence>
<dbReference type="CDD" id="cd00082">
    <property type="entry name" value="HisKA"/>
    <property type="match status" value="1"/>
</dbReference>
<dbReference type="Pfam" id="PF13426">
    <property type="entry name" value="PAS_9"/>
    <property type="match status" value="1"/>
</dbReference>
<dbReference type="InterPro" id="IPR011006">
    <property type="entry name" value="CheY-like_superfamily"/>
</dbReference>
<evidence type="ECO:0000256" key="6">
    <source>
        <dbReference type="ARBA" id="ARBA00023012"/>
    </source>
</evidence>
<dbReference type="PANTHER" id="PTHR45339:SF1">
    <property type="entry name" value="HYBRID SIGNAL TRANSDUCTION HISTIDINE KINASE J"/>
    <property type="match status" value="1"/>
</dbReference>
<dbReference type="Pfam" id="PF08448">
    <property type="entry name" value="PAS_4"/>
    <property type="match status" value="1"/>
</dbReference>
<comment type="catalytic activity">
    <reaction evidence="1">
        <text>ATP + protein L-histidine = ADP + protein N-phospho-L-histidine.</text>
        <dbReference type="EC" id="2.7.13.3"/>
    </reaction>
</comment>
<dbReference type="SMART" id="SM00448">
    <property type="entry name" value="REC"/>
    <property type="match status" value="1"/>
</dbReference>
<dbReference type="InterPro" id="IPR003018">
    <property type="entry name" value="GAF"/>
</dbReference>
<dbReference type="Gene3D" id="3.30.450.40">
    <property type="match status" value="1"/>
</dbReference>
<protein>
    <recommendedName>
        <fullName evidence="2">histidine kinase</fullName>
        <ecNumber evidence="2">2.7.13.3</ecNumber>
    </recommendedName>
</protein>
<dbReference type="InterPro" id="IPR029016">
    <property type="entry name" value="GAF-like_dom_sf"/>
</dbReference>
<dbReference type="PROSITE" id="PS50113">
    <property type="entry name" value="PAC"/>
    <property type="match status" value="1"/>
</dbReference>
<reference evidence="12 13" key="1">
    <citation type="submission" date="2023-12" db="EMBL/GenBank/DDBJ databases">
        <title>Novel species of the genus Arcicella isolated from rivers.</title>
        <authorList>
            <person name="Lu H."/>
        </authorList>
    </citation>
    <scope>NUCLEOTIDE SEQUENCE [LARGE SCALE GENOMIC DNA]</scope>
    <source>
        <strain evidence="12 13">KCTC 23307</strain>
    </source>
</reference>
<feature type="domain" description="PAC" evidence="11">
    <location>
        <begin position="475"/>
        <end position="527"/>
    </location>
</feature>
<accession>A0ABU5QCT9</accession>
<evidence type="ECO:0000259" key="9">
    <source>
        <dbReference type="PROSITE" id="PS50110"/>
    </source>
</evidence>
<evidence type="ECO:0000256" key="5">
    <source>
        <dbReference type="ARBA" id="ARBA00022777"/>
    </source>
</evidence>
<dbReference type="InterPro" id="IPR003661">
    <property type="entry name" value="HisK_dim/P_dom"/>
</dbReference>
<comment type="caution">
    <text evidence="12">The sequence shown here is derived from an EMBL/GenBank/DDBJ whole genome shotgun (WGS) entry which is preliminary data.</text>
</comment>
<dbReference type="SUPFAM" id="SSF55874">
    <property type="entry name" value="ATPase domain of HSP90 chaperone/DNA topoisomerase II/histidine kinase"/>
    <property type="match status" value="1"/>
</dbReference>
<dbReference type="Pfam" id="PF00989">
    <property type="entry name" value="PAS"/>
    <property type="match status" value="1"/>
</dbReference>
<dbReference type="EC" id="2.7.13.3" evidence="2"/>
<dbReference type="RefSeq" id="WP_323297324.1">
    <property type="nucleotide sequence ID" value="NZ_JAYFUM010000015.1"/>
</dbReference>
<name>A0ABU5QCT9_9BACT</name>
<gene>
    <name evidence="12" type="ORF">VB248_13545</name>
</gene>
<dbReference type="Gene3D" id="3.40.50.2300">
    <property type="match status" value="1"/>
</dbReference>
<dbReference type="Pfam" id="PF00072">
    <property type="entry name" value="Response_reg"/>
    <property type="match status" value="1"/>
</dbReference>
<keyword evidence="6" id="KW-0902">Two-component regulatory system</keyword>
<evidence type="ECO:0000256" key="3">
    <source>
        <dbReference type="ARBA" id="ARBA00022553"/>
    </source>
</evidence>
<dbReference type="InterPro" id="IPR000014">
    <property type="entry name" value="PAS"/>
</dbReference>
<feature type="domain" description="PAS" evidence="10">
    <location>
        <begin position="151"/>
        <end position="217"/>
    </location>
</feature>
<dbReference type="CDD" id="cd17546">
    <property type="entry name" value="REC_hyHK_CKI1_RcsC-like"/>
    <property type="match status" value="1"/>
</dbReference>
<dbReference type="InterPro" id="IPR005467">
    <property type="entry name" value="His_kinase_dom"/>
</dbReference>
<dbReference type="CDD" id="cd00130">
    <property type="entry name" value="PAS"/>
    <property type="match status" value="3"/>
</dbReference>
<dbReference type="InterPro" id="IPR001789">
    <property type="entry name" value="Sig_transdc_resp-reg_receiver"/>
</dbReference>
<dbReference type="Gene3D" id="3.30.450.20">
    <property type="entry name" value="PAS domain"/>
    <property type="match status" value="4"/>
</dbReference>
<dbReference type="InterPro" id="IPR003594">
    <property type="entry name" value="HATPase_dom"/>
</dbReference>
<evidence type="ECO:0000256" key="2">
    <source>
        <dbReference type="ARBA" id="ARBA00012438"/>
    </source>
</evidence>
<dbReference type="PANTHER" id="PTHR45339">
    <property type="entry name" value="HYBRID SIGNAL TRANSDUCTION HISTIDINE KINASE J"/>
    <property type="match status" value="1"/>
</dbReference>
<dbReference type="SUPFAM" id="SSF55781">
    <property type="entry name" value="GAF domain-like"/>
    <property type="match status" value="1"/>
</dbReference>
<dbReference type="SMART" id="SM00387">
    <property type="entry name" value="HATPase_c"/>
    <property type="match status" value="1"/>
</dbReference>
<dbReference type="SMART" id="SM00091">
    <property type="entry name" value="PAS"/>
    <property type="match status" value="3"/>
</dbReference>
<dbReference type="SUPFAM" id="SSF55785">
    <property type="entry name" value="PYP-like sensor domain (PAS domain)"/>
    <property type="match status" value="4"/>
</dbReference>